<protein>
    <submittedName>
        <fullName evidence="2">Uncharacterized protein</fullName>
    </submittedName>
</protein>
<dbReference type="AlphaFoldDB" id="A0A813YBL5"/>
<feature type="region of interest" description="Disordered" evidence="1">
    <location>
        <begin position="109"/>
        <end position="133"/>
    </location>
</feature>
<proteinExistence type="predicted"/>
<dbReference type="EMBL" id="CAJNOM010000037">
    <property type="protein sequence ID" value="CAF0881885.1"/>
    <property type="molecule type" value="Genomic_DNA"/>
</dbReference>
<organism evidence="2 3">
    <name type="scientific">Adineta steineri</name>
    <dbReference type="NCBI Taxonomy" id="433720"/>
    <lineage>
        <taxon>Eukaryota</taxon>
        <taxon>Metazoa</taxon>
        <taxon>Spiralia</taxon>
        <taxon>Gnathifera</taxon>
        <taxon>Rotifera</taxon>
        <taxon>Eurotatoria</taxon>
        <taxon>Bdelloidea</taxon>
        <taxon>Adinetida</taxon>
        <taxon>Adinetidae</taxon>
        <taxon>Adineta</taxon>
    </lineage>
</organism>
<name>A0A813YBL5_9BILA</name>
<evidence type="ECO:0000313" key="2">
    <source>
        <dbReference type="EMBL" id="CAF0881885.1"/>
    </source>
</evidence>
<evidence type="ECO:0000256" key="1">
    <source>
        <dbReference type="SAM" id="MobiDB-lite"/>
    </source>
</evidence>
<dbReference type="Proteomes" id="UP000663832">
    <property type="component" value="Unassembled WGS sequence"/>
</dbReference>
<dbReference type="OrthoDB" id="9996810at2759"/>
<sequence>MKPVLLLFPKALLKSFADVNELPLSYRHLTKGRQFAVGDNKLRARRQNDSTAELHCFQKNTNGNEAQLISSSIETYSLVQDIDPPIDCEPKEITFRPDFPKKLKLRCLPFGSDEPKSIGTKSKSKKKRKRLND</sequence>
<reference evidence="2" key="1">
    <citation type="submission" date="2021-02" db="EMBL/GenBank/DDBJ databases">
        <authorList>
            <person name="Nowell W R."/>
        </authorList>
    </citation>
    <scope>NUCLEOTIDE SEQUENCE</scope>
</reference>
<gene>
    <name evidence="2" type="ORF">QVE165_LOCUS8463</name>
</gene>
<feature type="compositionally biased region" description="Basic residues" evidence="1">
    <location>
        <begin position="122"/>
        <end position="133"/>
    </location>
</feature>
<evidence type="ECO:0000313" key="3">
    <source>
        <dbReference type="Proteomes" id="UP000663832"/>
    </source>
</evidence>
<comment type="caution">
    <text evidence="2">The sequence shown here is derived from an EMBL/GenBank/DDBJ whole genome shotgun (WGS) entry which is preliminary data.</text>
</comment>
<accession>A0A813YBL5</accession>
<keyword evidence="3" id="KW-1185">Reference proteome</keyword>